<evidence type="ECO:0000313" key="5">
    <source>
        <dbReference type="EMBL" id="CAF3572212.1"/>
    </source>
</evidence>
<evidence type="ECO:0000256" key="1">
    <source>
        <dbReference type="SAM" id="Coils"/>
    </source>
</evidence>
<proteinExistence type="predicted"/>
<dbReference type="PANTHER" id="PTHR32046:SF11">
    <property type="entry name" value="IMMUNE-ASSOCIATED NUCLEOTIDE-BINDING PROTEIN 10-LIKE"/>
    <property type="match status" value="1"/>
</dbReference>
<dbReference type="InterPro" id="IPR025662">
    <property type="entry name" value="Sigma_54_int_dom_ATP-bd_1"/>
</dbReference>
<dbReference type="EMBL" id="CAJOBQ010004259">
    <property type="protein sequence ID" value="CAF4631618.1"/>
    <property type="molecule type" value="Genomic_DNA"/>
</dbReference>
<feature type="domain" description="DUF7656" evidence="3">
    <location>
        <begin position="397"/>
        <end position="496"/>
    </location>
</feature>
<evidence type="ECO:0000259" key="4">
    <source>
        <dbReference type="Pfam" id="PF26633"/>
    </source>
</evidence>
<feature type="coiled-coil region" evidence="1">
    <location>
        <begin position="885"/>
        <end position="915"/>
    </location>
</feature>
<protein>
    <recommendedName>
        <fullName evidence="8">G domain-containing protein</fullName>
    </recommendedName>
</protein>
<comment type="caution">
    <text evidence="5">The sequence shown here is derived from an EMBL/GenBank/DDBJ whole genome shotgun (WGS) entry which is preliminary data.</text>
</comment>
<dbReference type="InterPro" id="IPR027417">
    <property type="entry name" value="P-loop_NTPase"/>
</dbReference>
<dbReference type="Proteomes" id="UP000663862">
    <property type="component" value="Unassembled WGS sequence"/>
</dbReference>
<dbReference type="Pfam" id="PF24676">
    <property type="entry name" value="DUF7656"/>
    <property type="match status" value="1"/>
</dbReference>
<evidence type="ECO:0000313" key="7">
    <source>
        <dbReference type="Proteomes" id="UP000663869"/>
    </source>
</evidence>
<gene>
    <name evidence="5" type="ORF">FME351_LOCUS20511</name>
    <name evidence="6" type="ORF">TSG867_LOCUS29637</name>
</gene>
<evidence type="ECO:0000313" key="6">
    <source>
        <dbReference type="EMBL" id="CAF4631618.1"/>
    </source>
</evidence>
<evidence type="ECO:0000259" key="2">
    <source>
        <dbReference type="Pfam" id="PF24674"/>
    </source>
</evidence>
<reference evidence="5" key="1">
    <citation type="submission" date="2021-02" db="EMBL/GenBank/DDBJ databases">
        <authorList>
            <person name="Nowell W R."/>
        </authorList>
    </citation>
    <scope>NUCLEOTIDE SEQUENCE</scope>
</reference>
<dbReference type="InterPro" id="IPR056072">
    <property type="entry name" value="SNTX_MACPF/CDC-like_dom"/>
</dbReference>
<dbReference type="Proteomes" id="UP000663869">
    <property type="component" value="Unassembled WGS sequence"/>
</dbReference>
<name>A0A818LQ02_9BILA</name>
<dbReference type="Pfam" id="PF24674">
    <property type="entry name" value="MACPF_SNTX"/>
    <property type="match status" value="1"/>
</dbReference>
<dbReference type="InterPro" id="IPR058519">
    <property type="entry name" value="DUF8206"/>
</dbReference>
<evidence type="ECO:0000259" key="3">
    <source>
        <dbReference type="Pfam" id="PF24676"/>
    </source>
</evidence>
<dbReference type="PANTHER" id="PTHR32046">
    <property type="entry name" value="G DOMAIN-CONTAINING PROTEIN"/>
    <property type="match status" value="1"/>
</dbReference>
<dbReference type="InterPro" id="IPR056073">
    <property type="entry name" value="DUF7656"/>
</dbReference>
<feature type="non-terminal residue" evidence="5">
    <location>
        <position position="1"/>
    </location>
</feature>
<evidence type="ECO:0008006" key="8">
    <source>
        <dbReference type="Google" id="ProtNLM"/>
    </source>
</evidence>
<sequence>IIQFQLKMEQDGTITRKALGRAALLGDLYDVRKEEFCGLSLLKSELPTTIISNMDVPSTRLEYDFSETFEEKCNKLDVQAQLRANVLAGLFVLEGSGKYLSDEKKSYKSVKCTLINDIRTKEESFTISNEKLKDLICYDAIKMPNATHVVVGIKWGANVLASFEFENKENYQKKYIEGILQGNMEKIALSIKGSVSVQFTEAENQLKTSLSIKFFGDIIPQDEELPQTFEKTLELMKKVPSYLAKFNNGKGKPLDYTLYPLRNLERLFQLETKIERTLIDLNLETITHLEQVFDDFLQTKQKFNDFYNEVNENSDFVASNNLDEIHKKHHEIQRCEASFREEIAKKIVQVRSGKKESITIEKMLTKFHEKSGFIMDISAFIRKNTKLIATIKQIAVFKENDIIYLGKKDASDVLQMKNNGDIYLFYMNEELKIKNNQLYEDNYRYFLDLVRDADKTQSKFFIVDYDIHTDVKKKREIKISHYRNGKLVTDDLYQSKKKSLSWCFAKSELTSSTLRKPVTTTKLSIPCAGIKLNYRCPREKKNWACQKCEMTIQYDYDNTFYCSCGGAVTESYSFKCSSPLHPDEFLTFTKDDFERYLPKKDAENEVNILLLGETGVGKSTFINAFINYLTFSSLEEAETEELRAGIFTKFIITDDTCMERTIKIGYDDNECTTEGQSATQYAKAHVFHIGDLTLRIIDAPGIGDTRGIEMDKQNLQNTLSYISNYGYLNGICILLKPNNSRLNLEFRYCIKELLTNLHKKATDNIVFCFTNCRGTFYKPGDTLPALRTLLKDLEEQSGVSVPLQSNIFCFDNESFRFLAALKQGIQFNDDDKSDFSKSWTRSVKMTENMMSYILKCPTHKTKETITLNESRSLIMELCKPIAEISQNIQLNIKLAQDRKQELAANELSINELKDKLHIPQVELVPISLDYPRTVCTQPKCTKVVTSNGITKVDYLTHCHPHCYLQGVPPNTIYHAALLKCDAMVNGICKICGCSWTTHMHITYENKQEVKYNIDENVENMIRKKTNNYELIIALIHHCDRLIEDLKCEQDVITEISAKFAHFTRKNAIAVFNDDLENYLEHLIKEEEGKHSAGSQNSSIIDGLKTMKNRYKEQQTIFNQAIRNNRDCEDVEFSKIPELVGQLYSLRYNGEQLKQIVEELKYVVIELILLAAVYPNLTELKLFNFEQQIASKYFTDESSLRSVFQQQMTSLILVNNDKSGRIGSLKLYTRNVYAHILNFFKNLTHLNIIGPYVMLCPGVSLCDLPSTTLYSSILTHLCIMVETFDDCLYLLDGRLQQLIKI</sequence>
<feature type="domain" description="DUF8206" evidence="4">
    <location>
        <begin position="928"/>
        <end position="1004"/>
    </location>
</feature>
<keyword evidence="1" id="KW-0175">Coiled coil</keyword>
<organism evidence="5 7">
    <name type="scientific">Rotaria socialis</name>
    <dbReference type="NCBI Taxonomy" id="392032"/>
    <lineage>
        <taxon>Eukaryota</taxon>
        <taxon>Metazoa</taxon>
        <taxon>Spiralia</taxon>
        <taxon>Gnathifera</taxon>
        <taxon>Rotifera</taxon>
        <taxon>Eurotatoria</taxon>
        <taxon>Bdelloidea</taxon>
        <taxon>Philodinida</taxon>
        <taxon>Philodinidae</taxon>
        <taxon>Rotaria</taxon>
    </lineage>
</organism>
<feature type="domain" description="SNTX MACPF/CDC-like" evidence="2">
    <location>
        <begin position="14"/>
        <end position="269"/>
    </location>
</feature>
<accession>A0A818LQ02</accession>
<dbReference type="EMBL" id="CAJNYU010002652">
    <property type="protein sequence ID" value="CAF3572212.1"/>
    <property type="molecule type" value="Genomic_DNA"/>
</dbReference>
<dbReference type="PROSITE" id="PS00675">
    <property type="entry name" value="SIGMA54_INTERACT_1"/>
    <property type="match status" value="1"/>
</dbReference>
<dbReference type="SUPFAM" id="SSF52540">
    <property type="entry name" value="P-loop containing nucleoside triphosphate hydrolases"/>
    <property type="match status" value="1"/>
</dbReference>
<dbReference type="Gene3D" id="3.40.50.300">
    <property type="entry name" value="P-loop containing nucleotide triphosphate hydrolases"/>
    <property type="match status" value="1"/>
</dbReference>
<dbReference type="Pfam" id="PF26633">
    <property type="entry name" value="DUF8206"/>
    <property type="match status" value="1"/>
</dbReference>